<dbReference type="InterPro" id="IPR024467">
    <property type="entry name" value="Xre/MbcA/ParS-like_toxin-bd"/>
</dbReference>
<reference evidence="2 3" key="1">
    <citation type="submission" date="2021-01" db="EMBL/GenBank/DDBJ databases">
        <title>Carboxyliciviraga sp.nov., isolated from coastal sediments.</title>
        <authorList>
            <person name="Lu D."/>
            <person name="Zhang T."/>
        </authorList>
    </citation>
    <scope>NUCLEOTIDE SEQUENCE [LARGE SCALE GENOMIC DNA]</scope>
    <source>
        <strain evidence="2 3">N1Y132</strain>
    </source>
</reference>
<gene>
    <name evidence="2" type="ORF">JIV24_15390</name>
</gene>
<evidence type="ECO:0000313" key="3">
    <source>
        <dbReference type="Proteomes" id="UP000605676"/>
    </source>
</evidence>
<organism evidence="2 3">
    <name type="scientific">Carboxylicivirga marina</name>
    <dbReference type="NCBI Taxonomy" id="2800988"/>
    <lineage>
        <taxon>Bacteria</taxon>
        <taxon>Pseudomonadati</taxon>
        <taxon>Bacteroidota</taxon>
        <taxon>Bacteroidia</taxon>
        <taxon>Marinilabiliales</taxon>
        <taxon>Marinilabiliaceae</taxon>
        <taxon>Carboxylicivirga</taxon>
    </lineage>
</organism>
<dbReference type="RefSeq" id="WP_200465956.1">
    <property type="nucleotide sequence ID" value="NZ_JAENRR010000040.1"/>
</dbReference>
<dbReference type="Proteomes" id="UP000605676">
    <property type="component" value="Unassembled WGS sequence"/>
</dbReference>
<evidence type="ECO:0000259" key="1">
    <source>
        <dbReference type="Pfam" id="PF09722"/>
    </source>
</evidence>
<dbReference type="Pfam" id="PF09722">
    <property type="entry name" value="Xre_MbcA_ParS_C"/>
    <property type="match status" value="1"/>
</dbReference>
<feature type="domain" description="Antitoxin Xre/MbcA/ParS-like toxin-binding" evidence="1">
    <location>
        <begin position="14"/>
        <end position="58"/>
    </location>
</feature>
<keyword evidence="3" id="KW-1185">Reference proteome</keyword>
<accession>A0ABS1HMP6</accession>
<proteinExistence type="predicted"/>
<protein>
    <submittedName>
        <fullName evidence="2">DUF2384 domain-containing protein</fullName>
    </submittedName>
</protein>
<evidence type="ECO:0000313" key="2">
    <source>
        <dbReference type="EMBL" id="MBK3518730.1"/>
    </source>
</evidence>
<dbReference type="EMBL" id="JAENRR010000040">
    <property type="protein sequence ID" value="MBK3518730.1"/>
    <property type="molecule type" value="Genomic_DNA"/>
</dbReference>
<name>A0ABS1HMP6_9BACT</name>
<sequence>MLVNGIVIKGISTFIDKQKFSCWLHKPNIALSSKPIDLLLTELNIKNVDAILNRIEYGIFS</sequence>
<comment type="caution">
    <text evidence="2">The sequence shown here is derived from an EMBL/GenBank/DDBJ whole genome shotgun (WGS) entry which is preliminary data.</text>
</comment>